<accession>A0A9X9LRA1</accession>
<gene>
    <name evidence="1" type="ORF">BN2614_LOCUS1</name>
</gene>
<reference evidence="1 2" key="1">
    <citation type="submission" date="2018-10" db="EMBL/GenBank/DDBJ databases">
        <authorList>
            <person name="Ekblom R."/>
            <person name="Jareborg N."/>
        </authorList>
    </citation>
    <scope>NUCLEOTIDE SEQUENCE [LARGE SCALE GENOMIC DNA]</scope>
    <source>
        <tissue evidence="1">Muscle</tissue>
    </source>
</reference>
<proteinExistence type="predicted"/>
<feature type="non-terminal residue" evidence="1">
    <location>
        <position position="34"/>
    </location>
</feature>
<dbReference type="EMBL" id="CYRY02012746">
    <property type="protein sequence ID" value="VCW83730.1"/>
    <property type="molecule type" value="Genomic_DNA"/>
</dbReference>
<protein>
    <submittedName>
        <fullName evidence="1">Uncharacterized protein</fullName>
    </submittedName>
</protein>
<evidence type="ECO:0000313" key="1">
    <source>
        <dbReference type="EMBL" id="VCW83730.1"/>
    </source>
</evidence>
<sequence>MFVSGRSLNIYPLSNFQVQVFPTFLKVHGKTLGF</sequence>
<comment type="caution">
    <text evidence="1">The sequence shown here is derived from an EMBL/GenBank/DDBJ whole genome shotgun (WGS) entry which is preliminary data.</text>
</comment>
<evidence type="ECO:0000313" key="2">
    <source>
        <dbReference type="Proteomes" id="UP000269945"/>
    </source>
</evidence>
<organism evidence="1 2">
    <name type="scientific">Gulo gulo</name>
    <name type="common">Wolverine</name>
    <name type="synonym">Gluton</name>
    <dbReference type="NCBI Taxonomy" id="48420"/>
    <lineage>
        <taxon>Eukaryota</taxon>
        <taxon>Metazoa</taxon>
        <taxon>Chordata</taxon>
        <taxon>Craniata</taxon>
        <taxon>Vertebrata</taxon>
        <taxon>Euteleostomi</taxon>
        <taxon>Mammalia</taxon>
        <taxon>Eutheria</taxon>
        <taxon>Laurasiatheria</taxon>
        <taxon>Carnivora</taxon>
        <taxon>Caniformia</taxon>
        <taxon>Musteloidea</taxon>
        <taxon>Mustelidae</taxon>
        <taxon>Guloninae</taxon>
        <taxon>Gulo</taxon>
    </lineage>
</organism>
<dbReference type="AlphaFoldDB" id="A0A9X9LRA1"/>
<dbReference type="Proteomes" id="UP000269945">
    <property type="component" value="Unassembled WGS sequence"/>
</dbReference>
<keyword evidence="2" id="KW-1185">Reference proteome</keyword>
<name>A0A9X9LRA1_GULGU</name>